<comment type="caution">
    <text evidence="2">The sequence shown here is derived from an EMBL/GenBank/DDBJ whole genome shotgun (WGS) entry which is preliminary data.</text>
</comment>
<dbReference type="Proteomes" id="UP000051922">
    <property type="component" value="Unassembled WGS sequence"/>
</dbReference>
<dbReference type="EMBL" id="AZFJ01000007">
    <property type="protein sequence ID" value="KRL88133.1"/>
    <property type="molecule type" value="Genomic_DNA"/>
</dbReference>
<dbReference type="PATRIC" id="fig|1423783.4.peg.340"/>
<gene>
    <name evidence="2" type="ORF">FC50_GL000328</name>
</gene>
<proteinExistence type="predicted"/>
<keyword evidence="1" id="KW-0472">Membrane</keyword>
<evidence type="ECO:0000313" key="3">
    <source>
        <dbReference type="Proteomes" id="UP000051922"/>
    </source>
</evidence>
<name>A0A0R1UB90_9LACO</name>
<keyword evidence="3" id="KW-1185">Reference proteome</keyword>
<dbReference type="AlphaFoldDB" id="A0A0R1UB90"/>
<accession>A0A0R1UB90</accession>
<evidence type="ECO:0008006" key="4">
    <source>
        <dbReference type="Google" id="ProtNLM"/>
    </source>
</evidence>
<feature type="transmembrane region" description="Helical" evidence="1">
    <location>
        <begin position="26"/>
        <end position="44"/>
    </location>
</feature>
<evidence type="ECO:0000313" key="2">
    <source>
        <dbReference type="EMBL" id="KRL88133.1"/>
    </source>
</evidence>
<keyword evidence="1" id="KW-0812">Transmembrane</keyword>
<sequence length="199" mass="22248">MGVRLFGMRHLIREATRSNGGNGSGAVSAIILIAVVFALWYLVVPRLRARRRAQQQQDRVAAFAETVEQPQRPAKVATVPLGVANRDEFIALARHVQAAVDQRDRSELTRYTTKHAWTQMTRDWPASAAPVGYTELTFDNLARLATDKDELLIRATITRTTMPVGTDAEPEAPTTTTSLWELQRSEHGWVVNKINEDES</sequence>
<keyword evidence="1" id="KW-1133">Transmembrane helix</keyword>
<protein>
    <recommendedName>
        <fullName evidence="4">Tim44-like domain-containing protein</fullName>
    </recommendedName>
</protein>
<reference evidence="2 3" key="1">
    <citation type="journal article" date="2015" name="Genome Announc.">
        <title>Expanding the biotechnology potential of lactobacilli through comparative genomics of 213 strains and associated genera.</title>
        <authorList>
            <person name="Sun Z."/>
            <person name="Harris H.M."/>
            <person name="McCann A."/>
            <person name="Guo C."/>
            <person name="Argimon S."/>
            <person name="Zhang W."/>
            <person name="Yang X."/>
            <person name="Jeffery I.B."/>
            <person name="Cooney J.C."/>
            <person name="Kagawa T.F."/>
            <person name="Liu W."/>
            <person name="Song Y."/>
            <person name="Salvetti E."/>
            <person name="Wrobel A."/>
            <person name="Rasinkangas P."/>
            <person name="Parkhill J."/>
            <person name="Rea M.C."/>
            <person name="O'Sullivan O."/>
            <person name="Ritari J."/>
            <person name="Douillard F.P."/>
            <person name="Paul Ross R."/>
            <person name="Yang R."/>
            <person name="Briner A.E."/>
            <person name="Felis G.E."/>
            <person name="de Vos W.M."/>
            <person name="Barrangou R."/>
            <person name="Klaenhammer T.R."/>
            <person name="Caufield P.W."/>
            <person name="Cui Y."/>
            <person name="Zhang H."/>
            <person name="O'Toole P.W."/>
        </authorList>
    </citation>
    <scope>NUCLEOTIDE SEQUENCE [LARGE SCALE GENOMIC DNA]</scope>
    <source>
        <strain evidence="2 3">DSM 15945</strain>
    </source>
</reference>
<evidence type="ECO:0000256" key="1">
    <source>
        <dbReference type="SAM" id="Phobius"/>
    </source>
</evidence>
<organism evidence="2 3">
    <name type="scientific">Lacticaseibacillus pantheris DSM 15945 = JCM 12539 = NBRC 106106</name>
    <dbReference type="NCBI Taxonomy" id="1423783"/>
    <lineage>
        <taxon>Bacteria</taxon>
        <taxon>Bacillati</taxon>
        <taxon>Bacillota</taxon>
        <taxon>Bacilli</taxon>
        <taxon>Lactobacillales</taxon>
        <taxon>Lactobacillaceae</taxon>
        <taxon>Lacticaseibacillus</taxon>
    </lineage>
</organism>